<dbReference type="RefSeq" id="WP_203911275.1">
    <property type="nucleotide sequence ID" value="NZ_BONY01000037.1"/>
</dbReference>
<organism evidence="1 2">
    <name type="scientific">Rhizocola hellebori</name>
    <dbReference type="NCBI Taxonomy" id="1392758"/>
    <lineage>
        <taxon>Bacteria</taxon>
        <taxon>Bacillati</taxon>
        <taxon>Actinomycetota</taxon>
        <taxon>Actinomycetes</taxon>
        <taxon>Micromonosporales</taxon>
        <taxon>Micromonosporaceae</taxon>
        <taxon>Rhizocola</taxon>
    </lineage>
</organism>
<gene>
    <name evidence="1" type="ORF">Rhe02_55500</name>
</gene>
<dbReference type="Proteomes" id="UP000612899">
    <property type="component" value="Unassembled WGS sequence"/>
</dbReference>
<protein>
    <submittedName>
        <fullName evidence="1">Uncharacterized protein</fullName>
    </submittedName>
</protein>
<reference evidence="1" key="1">
    <citation type="submission" date="2021-01" db="EMBL/GenBank/DDBJ databases">
        <title>Whole genome shotgun sequence of Rhizocola hellebori NBRC 109834.</title>
        <authorList>
            <person name="Komaki H."/>
            <person name="Tamura T."/>
        </authorList>
    </citation>
    <scope>NUCLEOTIDE SEQUENCE</scope>
    <source>
        <strain evidence="1">NBRC 109834</strain>
    </source>
</reference>
<dbReference type="EMBL" id="BONY01000037">
    <property type="protein sequence ID" value="GIH07483.1"/>
    <property type="molecule type" value="Genomic_DNA"/>
</dbReference>
<accession>A0A8J3VIZ8</accession>
<dbReference type="AlphaFoldDB" id="A0A8J3VIZ8"/>
<evidence type="ECO:0000313" key="2">
    <source>
        <dbReference type="Proteomes" id="UP000612899"/>
    </source>
</evidence>
<name>A0A8J3VIZ8_9ACTN</name>
<comment type="caution">
    <text evidence="1">The sequence shown here is derived from an EMBL/GenBank/DDBJ whole genome shotgun (WGS) entry which is preliminary data.</text>
</comment>
<evidence type="ECO:0000313" key="1">
    <source>
        <dbReference type="EMBL" id="GIH07483.1"/>
    </source>
</evidence>
<proteinExistence type="predicted"/>
<sequence>MTQDAANDLLMNGGGGTKSAKFNTLGDVVRGTITDDPKVTQCVKFDDDGKPTDEKAFWKSGDPMMQIVVTIQTDQRDPDDEDDDGKRALHITPRLQPAVRDAVKTAGAKGLAIGGIIAVQWTGGTGHGKGNARQYAAAYQPPQVGADLLSAPPATTVQPTLTAAAPAVTAPPVAAAPPSTIDLLKASTPAVAGPPAGSNIDPNVWAALPNEQRAAILAAMGLPF</sequence>
<keyword evidence="2" id="KW-1185">Reference proteome</keyword>